<proteinExistence type="predicted"/>
<sequence length="174" mass="19225">MGKVAGGGVRQAENSPRDERHGCRTARGQRQRRSCPIRHSDLSHSSQRSAGARSRQQRRRGPIEGPPSIKRDWKRAARSAAQWSWVSSTVPSVITRARAGGPRRQWMRMGGYVAAIRQRGLTLVPTGDREGDRLRASSNGSVSPRWAEKLVAHREDVGRRPGGNHVTALSQRPG</sequence>
<gene>
    <name evidence="2" type="ORF">THAOC_24434</name>
</gene>
<reference evidence="2 3" key="1">
    <citation type="journal article" date="2012" name="Genome Biol.">
        <title>Genome and low-iron response of an oceanic diatom adapted to chronic iron limitation.</title>
        <authorList>
            <person name="Lommer M."/>
            <person name="Specht M."/>
            <person name="Roy A.S."/>
            <person name="Kraemer L."/>
            <person name="Andreson R."/>
            <person name="Gutowska M.A."/>
            <person name="Wolf J."/>
            <person name="Bergner S.V."/>
            <person name="Schilhabel M.B."/>
            <person name="Klostermeier U.C."/>
            <person name="Beiko R.G."/>
            <person name="Rosenstiel P."/>
            <person name="Hippler M."/>
            <person name="Laroche J."/>
        </authorList>
    </citation>
    <scope>NUCLEOTIDE SEQUENCE [LARGE SCALE GENOMIC DNA]</scope>
    <source>
        <strain evidence="2 3">CCMP1005</strain>
    </source>
</reference>
<dbReference type="EMBL" id="AGNL01033201">
    <property type="protein sequence ID" value="EJK55793.1"/>
    <property type="molecule type" value="Genomic_DNA"/>
</dbReference>
<name>K0RPU6_THAOC</name>
<evidence type="ECO:0000313" key="3">
    <source>
        <dbReference type="Proteomes" id="UP000266841"/>
    </source>
</evidence>
<feature type="region of interest" description="Disordered" evidence="1">
    <location>
        <begin position="1"/>
        <end position="77"/>
    </location>
</feature>
<comment type="caution">
    <text evidence="2">The sequence shown here is derived from an EMBL/GenBank/DDBJ whole genome shotgun (WGS) entry which is preliminary data.</text>
</comment>
<keyword evidence="3" id="KW-1185">Reference proteome</keyword>
<feature type="region of interest" description="Disordered" evidence="1">
    <location>
        <begin position="153"/>
        <end position="174"/>
    </location>
</feature>
<dbReference type="AlphaFoldDB" id="K0RPU6"/>
<feature type="compositionally biased region" description="Basic residues" evidence="1">
    <location>
        <begin position="23"/>
        <end position="36"/>
    </location>
</feature>
<dbReference type="Proteomes" id="UP000266841">
    <property type="component" value="Unassembled WGS sequence"/>
</dbReference>
<accession>K0RPU6</accession>
<protein>
    <submittedName>
        <fullName evidence="2">Uncharacterized protein</fullName>
    </submittedName>
</protein>
<organism evidence="2 3">
    <name type="scientific">Thalassiosira oceanica</name>
    <name type="common">Marine diatom</name>
    <dbReference type="NCBI Taxonomy" id="159749"/>
    <lineage>
        <taxon>Eukaryota</taxon>
        <taxon>Sar</taxon>
        <taxon>Stramenopiles</taxon>
        <taxon>Ochrophyta</taxon>
        <taxon>Bacillariophyta</taxon>
        <taxon>Coscinodiscophyceae</taxon>
        <taxon>Thalassiosirophycidae</taxon>
        <taxon>Thalassiosirales</taxon>
        <taxon>Thalassiosiraceae</taxon>
        <taxon>Thalassiosira</taxon>
    </lineage>
</organism>
<evidence type="ECO:0000313" key="2">
    <source>
        <dbReference type="EMBL" id="EJK55793.1"/>
    </source>
</evidence>
<evidence type="ECO:0000256" key="1">
    <source>
        <dbReference type="SAM" id="MobiDB-lite"/>
    </source>
</evidence>
<feature type="compositionally biased region" description="Low complexity" evidence="1">
    <location>
        <begin position="45"/>
        <end position="54"/>
    </location>
</feature>